<dbReference type="Proteomes" id="UP000322454">
    <property type="component" value="Unassembled WGS sequence"/>
</dbReference>
<organism evidence="1 2">
    <name type="scientific">Candidatus Acidulodesulfobacterium acidiphilum</name>
    <dbReference type="NCBI Taxonomy" id="2597224"/>
    <lineage>
        <taxon>Bacteria</taxon>
        <taxon>Deltaproteobacteria</taxon>
        <taxon>Candidatus Acidulodesulfobacterales</taxon>
        <taxon>Candidatus Acidulodesulfobacterium</taxon>
    </lineage>
</organism>
<evidence type="ECO:0000313" key="1">
    <source>
        <dbReference type="EMBL" id="RZV37077.1"/>
    </source>
</evidence>
<proteinExistence type="predicted"/>
<accession>A0A520X797</accession>
<comment type="caution">
    <text evidence="1">The sequence shown here is derived from an EMBL/GenBank/DDBJ whole genome shotgun (WGS) entry which is preliminary data.</text>
</comment>
<gene>
    <name evidence="1" type="ORF">EVJ48_09555</name>
</gene>
<reference evidence="1 2" key="1">
    <citation type="submission" date="2019-01" db="EMBL/GenBank/DDBJ databases">
        <title>Insights into ecological role of a new deltaproteobacterial order Candidatus Sinidesulfobacterales (Sva0485) by metagenomics and metatranscriptomics.</title>
        <authorList>
            <person name="Tan S."/>
            <person name="Liu J."/>
            <person name="Fang Y."/>
            <person name="Hedlund B."/>
            <person name="Lian Z.-H."/>
            <person name="Huang L.-Y."/>
            <person name="Li J.-T."/>
            <person name="Huang L.-N."/>
            <person name="Li W.-J."/>
            <person name="Jiang H.-C."/>
            <person name="Dong H.-L."/>
            <person name="Shu W.-S."/>
        </authorList>
    </citation>
    <scope>NUCLEOTIDE SEQUENCE [LARGE SCALE GENOMIC DNA]</scope>
    <source>
        <strain evidence="1">AP4</strain>
    </source>
</reference>
<dbReference type="AlphaFoldDB" id="A0A520X797"/>
<sequence>MKILYLIKEKIDGDLAKSFNSVVAAQKSEGIEVLIINLWEIDSNGYDSVLDKIFEYDKTICV</sequence>
<evidence type="ECO:0000313" key="2">
    <source>
        <dbReference type="Proteomes" id="UP000322454"/>
    </source>
</evidence>
<dbReference type="EMBL" id="SHMQ01000045">
    <property type="protein sequence ID" value="RZV37077.1"/>
    <property type="molecule type" value="Genomic_DNA"/>
</dbReference>
<name>A0A520X797_9DELT</name>
<protein>
    <submittedName>
        <fullName evidence="1">Uncharacterized protein</fullName>
    </submittedName>
</protein>